<protein>
    <submittedName>
        <fullName evidence="11">MIF4G domain-containing protein</fullName>
    </submittedName>
</protein>
<evidence type="ECO:0000256" key="2">
    <source>
        <dbReference type="ARBA" id="ARBA00005500"/>
    </source>
</evidence>
<reference evidence="11" key="1">
    <citation type="submission" date="2016-11" db="UniProtKB">
        <authorList>
            <consortium name="WormBaseParasite"/>
        </authorList>
    </citation>
    <scope>IDENTIFICATION</scope>
</reference>
<dbReference type="AlphaFoldDB" id="A0A1I7W6Y6"/>
<dbReference type="PANTHER" id="PTHR15601:SF0">
    <property type="entry name" value="GEO09675P1"/>
    <property type="match status" value="1"/>
</dbReference>
<organism evidence="10 11">
    <name type="scientific">Heterorhabditis bacteriophora</name>
    <name type="common">Entomopathogenic nematode worm</name>
    <dbReference type="NCBI Taxonomy" id="37862"/>
    <lineage>
        <taxon>Eukaryota</taxon>
        <taxon>Metazoa</taxon>
        <taxon>Ecdysozoa</taxon>
        <taxon>Nematoda</taxon>
        <taxon>Chromadorea</taxon>
        <taxon>Rhabditida</taxon>
        <taxon>Rhabditina</taxon>
        <taxon>Rhabditomorpha</taxon>
        <taxon>Strongyloidea</taxon>
        <taxon>Heterorhabditidae</taxon>
        <taxon>Heterorhabditis</taxon>
    </lineage>
</organism>
<comment type="function">
    <text evidence="7">Interacts with target proteins during their translocation into the lumen of the endoplasmic reticulum. Protects unfolded target proteins against degradation during ER stress. May facilitate glycosylation of target proteins after termination of ER stress. May modulate the use of N-glycosylation sites on target proteins.</text>
</comment>
<evidence type="ECO:0000256" key="6">
    <source>
        <dbReference type="ARBA" id="ARBA00023136"/>
    </source>
</evidence>
<name>A0A1I7W6Y6_HETBA</name>
<keyword evidence="4" id="KW-0256">Endoplasmic reticulum</keyword>
<feature type="transmembrane region" description="Helical" evidence="9">
    <location>
        <begin position="37"/>
        <end position="57"/>
    </location>
</feature>
<evidence type="ECO:0000256" key="1">
    <source>
        <dbReference type="ARBA" id="ARBA00004389"/>
    </source>
</evidence>
<evidence type="ECO:0000256" key="7">
    <source>
        <dbReference type="ARBA" id="ARBA00037157"/>
    </source>
</evidence>
<dbReference type="WBParaSite" id="Hba_00379">
    <property type="protein sequence ID" value="Hba_00379"/>
    <property type="gene ID" value="Hba_00379"/>
</dbReference>
<keyword evidence="6 9" id="KW-0472">Membrane</keyword>
<evidence type="ECO:0000256" key="4">
    <source>
        <dbReference type="ARBA" id="ARBA00022824"/>
    </source>
</evidence>
<evidence type="ECO:0000256" key="3">
    <source>
        <dbReference type="ARBA" id="ARBA00022692"/>
    </source>
</evidence>
<keyword evidence="10" id="KW-1185">Reference proteome</keyword>
<comment type="similarity">
    <text evidence="2">Belongs to the RAMP4 family.</text>
</comment>
<dbReference type="Pfam" id="PF06624">
    <property type="entry name" value="RAMP4"/>
    <property type="match status" value="1"/>
</dbReference>
<dbReference type="GO" id="GO:0030968">
    <property type="term" value="P:endoplasmic reticulum unfolded protein response"/>
    <property type="evidence" value="ECO:0007669"/>
    <property type="project" value="TreeGrafter"/>
</dbReference>
<evidence type="ECO:0000256" key="9">
    <source>
        <dbReference type="SAM" id="Phobius"/>
    </source>
</evidence>
<dbReference type="GO" id="GO:0005789">
    <property type="term" value="C:endoplasmic reticulum membrane"/>
    <property type="evidence" value="ECO:0007669"/>
    <property type="project" value="UniProtKB-SubCell"/>
</dbReference>
<comment type="subunit">
    <text evidence="8">Interacts with SEC61B, SEC61A1 and the SEC61 complex. Interacts with CANX.</text>
</comment>
<evidence type="ECO:0000256" key="5">
    <source>
        <dbReference type="ARBA" id="ARBA00022989"/>
    </source>
</evidence>
<evidence type="ECO:0000313" key="10">
    <source>
        <dbReference type="Proteomes" id="UP000095283"/>
    </source>
</evidence>
<dbReference type="Proteomes" id="UP000095283">
    <property type="component" value="Unplaced"/>
</dbReference>
<sequence>MAPKQRMSVANSQFSKNVTNRGNVAKSLKPQEDKYPAAPWLIGLFVFVVCGSGNLVINYSHISSNYLSIKKDDRFPSFFKSDDITLRLNTCIIIFNFSSAEEIKSGIAAACAYVYLSSIKGAQAYHIFNPFLYQKCLELFRYLYRSLTFDFPSAQPRGNGKSKSKMIGKKSKKVVEDDIMDVPANVAEYLDKSEVRKLLENACEAIFVMLKKVSLSTYPDTAVITANLVRDIGRIDCERATHVSCVESILEFKELKRMSDRSFSLMHRLIERRHIWKDLMVQFIEERVVYGIQEELDVIIRVLENLYNRCTDRQDYRSKVAQTVVQVLFVLPEKYRYKSASPIPSENEYNHRHDTINSSTEKVVENCDVHASNKYNREK</sequence>
<proteinExistence type="inferred from homology"/>
<evidence type="ECO:0000256" key="8">
    <source>
        <dbReference type="ARBA" id="ARBA00038831"/>
    </source>
</evidence>
<comment type="subcellular location">
    <subcellularLocation>
        <location evidence="1">Endoplasmic reticulum membrane</location>
        <topology evidence="1">Single-pass membrane protein</topology>
    </subcellularLocation>
</comment>
<dbReference type="PANTHER" id="PTHR15601">
    <property type="entry name" value="STRESS ASSOCIATED ENDOPLASMIC RETICULUM PROTEIN SERP1/RAMP4"/>
    <property type="match status" value="1"/>
</dbReference>
<accession>A0A1I7W6Y6</accession>
<dbReference type="InterPro" id="IPR010580">
    <property type="entry name" value="ER_stress-assoc"/>
</dbReference>
<keyword evidence="3 9" id="KW-0812">Transmembrane</keyword>
<keyword evidence="5 9" id="KW-1133">Transmembrane helix</keyword>
<evidence type="ECO:0000313" key="11">
    <source>
        <dbReference type="WBParaSite" id="Hba_00379"/>
    </source>
</evidence>